<feature type="binding site" evidence="9">
    <location>
        <position position="163"/>
    </location>
    <ligand>
        <name>Mg(2+)</name>
        <dbReference type="ChEBI" id="CHEBI:18420"/>
        <label>1</label>
    </ligand>
</feature>
<dbReference type="EC" id="3.1.11.2" evidence="4"/>
<evidence type="ECO:0000313" key="14">
    <source>
        <dbReference type="Proteomes" id="UP001519460"/>
    </source>
</evidence>
<keyword evidence="9" id="KW-0464">Manganese</keyword>
<dbReference type="PROSITE" id="PS00726">
    <property type="entry name" value="AP_NUCLEASE_F1_1"/>
    <property type="match status" value="1"/>
</dbReference>
<dbReference type="InterPro" id="IPR005135">
    <property type="entry name" value="Endo/exonuclease/phosphatase"/>
</dbReference>
<dbReference type="InterPro" id="IPR020847">
    <property type="entry name" value="AP_endonuclease_F1_BS"/>
</dbReference>
<sequence>MDFTSSAKTEDGRPWTLKLASWNVNGVRAWLNKDGLSYIHQEKPDVLCIQETKCSKEKMPKELKVPGYKDFWVSAEKEGYAGTGMYTKTDPIAVTYGIGKAEHDNEGRVITAEFEKFYLVTSYVPNSGQGLVRLDYRTKKWDEEFMAYLEGLDAKKPVILCGDLNVAHLDIDLKNPKSNKRNAGFTDEERAGFGKLLEKGFIDSFRALYPDKEEAYTFWSNFRQAREKNIGWRLDYFVLSERLKKDLCDSLIRKDVKGSDHCPIVLLMAM</sequence>
<dbReference type="NCBIfam" id="TIGR00195">
    <property type="entry name" value="exoDNase_III"/>
    <property type="match status" value="1"/>
</dbReference>
<comment type="cofactor">
    <cofactor evidence="9 11">
        <name>Mg(2+)</name>
        <dbReference type="ChEBI" id="CHEBI:18420"/>
    </cofactor>
    <cofactor evidence="9 11">
        <name>Mn(2+)</name>
        <dbReference type="ChEBI" id="CHEBI:29035"/>
    </cofactor>
    <text evidence="9 11">Probably binds two magnesium or manganese ions per subunit.</text>
</comment>
<dbReference type="PROSITE" id="PS00728">
    <property type="entry name" value="AP_NUCLEASE_F1_3"/>
    <property type="match status" value="1"/>
</dbReference>
<gene>
    <name evidence="13" type="ORF">BaRGS_00014229</name>
</gene>
<comment type="similarity">
    <text evidence="3 11">Belongs to the DNA repair enzymes AP/ExoA family.</text>
</comment>
<feature type="site" description="Important for catalytic activity" evidence="10">
    <location>
        <position position="235"/>
    </location>
</feature>
<dbReference type="InterPro" id="IPR020848">
    <property type="entry name" value="AP_endonuclease_F1_CS"/>
</dbReference>
<feature type="domain" description="Endonuclease/exonuclease/phosphatase" evidence="12">
    <location>
        <begin position="20"/>
        <end position="261"/>
    </location>
</feature>
<evidence type="ECO:0000256" key="2">
    <source>
        <dbReference type="ARBA" id="ARBA00001936"/>
    </source>
</evidence>
<feature type="active site" description="Proton donor/acceptor" evidence="8">
    <location>
        <position position="163"/>
    </location>
</feature>
<proteinExistence type="inferred from homology"/>
<dbReference type="GO" id="GO:0006281">
    <property type="term" value="P:DNA repair"/>
    <property type="evidence" value="ECO:0007669"/>
    <property type="project" value="UniProtKB-KW"/>
</dbReference>
<dbReference type="EMBL" id="JACVVK020000082">
    <property type="protein sequence ID" value="KAK7494576.1"/>
    <property type="molecule type" value="Genomic_DNA"/>
</dbReference>
<comment type="cofactor">
    <cofactor evidence="2">
        <name>Mn(2+)</name>
        <dbReference type="ChEBI" id="CHEBI:29035"/>
    </cofactor>
</comment>
<keyword evidence="11" id="KW-0234">DNA repair</keyword>
<dbReference type="InterPro" id="IPR004808">
    <property type="entry name" value="AP_endonuc_1"/>
</dbReference>
<feature type="binding site" evidence="9">
    <location>
        <position position="261"/>
    </location>
    <ligand>
        <name>Mg(2+)</name>
        <dbReference type="ChEBI" id="CHEBI:18420"/>
        <label>1</label>
    </ligand>
</feature>
<evidence type="ECO:0000256" key="4">
    <source>
        <dbReference type="ARBA" id="ARBA00012115"/>
    </source>
</evidence>
<keyword evidence="14" id="KW-1185">Reference proteome</keyword>
<dbReference type="SUPFAM" id="SSF56219">
    <property type="entry name" value="DNase I-like"/>
    <property type="match status" value="1"/>
</dbReference>
<keyword evidence="6" id="KW-0378">Hydrolase</keyword>
<dbReference type="GO" id="GO:0008311">
    <property type="term" value="F:double-stranded DNA 3'-5' DNA exonuclease activity"/>
    <property type="evidence" value="ECO:0007669"/>
    <property type="project" value="UniProtKB-EC"/>
</dbReference>
<dbReference type="GO" id="GO:0046872">
    <property type="term" value="F:metal ion binding"/>
    <property type="evidence" value="ECO:0007669"/>
    <property type="project" value="UniProtKB-KW"/>
</dbReference>
<evidence type="ECO:0000256" key="10">
    <source>
        <dbReference type="PIRSR" id="PIRSR604808-3"/>
    </source>
</evidence>
<evidence type="ECO:0000259" key="12">
    <source>
        <dbReference type="Pfam" id="PF03372"/>
    </source>
</evidence>
<evidence type="ECO:0000256" key="3">
    <source>
        <dbReference type="ARBA" id="ARBA00007092"/>
    </source>
</evidence>
<dbReference type="NCBIfam" id="TIGR00633">
    <property type="entry name" value="xth"/>
    <property type="match status" value="1"/>
</dbReference>
<dbReference type="Gene3D" id="3.60.10.10">
    <property type="entry name" value="Endonuclease/exonuclease/phosphatase"/>
    <property type="match status" value="1"/>
</dbReference>
<name>A0ABD0L4V8_9CAEN</name>
<feature type="binding site" evidence="9">
    <location>
        <position position="165"/>
    </location>
    <ligand>
        <name>Mg(2+)</name>
        <dbReference type="ChEBI" id="CHEBI:18420"/>
        <label>1</label>
    </ligand>
</feature>
<protein>
    <recommendedName>
        <fullName evidence="4">exodeoxyribonuclease III</fullName>
        <ecNumber evidence="4">3.1.11.2</ecNumber>
    </recommendedName>
</protein>
<evidence type="ECO:0000256" key="1">
    <source>
        <dbReference type="ARBA" id="ARBA00000493"/>
    </source>
</evidence>
<dbReference type="PANTHER" id="PTHR22748:SF6">
    <property type="entry name" value="DNA-(APURINIC OR APYRIMIDINIC SITE) ENDONUCLEASE"/>
    <property type="match status" value="1"/>
</dbReference>
<evidence type="ECO:0000256" key="7">
    <source>
        <dbReference type="ARBA" id="ARBA00022842"/>
    </source>
</evidence>
<feature type="binding site" evidence="9">
    <location>
        <position position="51"/>
    </location>
    <ligand>
        <name>Mg(2+)</name>
        <dbReference type="ChEBI" id="CHEBI:18420"/>
        <label>1</label>
    </ligand>
</feature>
<feature type="site" description="Transition state stabilizer" evidence="10">
    <location>
        <position position="165"/>
    </location>
</feature>
<reference evidence="13 14" key="1">
    <citation type="journal article" date="2023" name="Sci. Data">
        <title>Genome assembly of the Korean intertidal mud-creeper Batillaria attramentaria.</title>
        <authorList>
            <person name="Patra A.K."/>
            <person name="Ho P.T."/>
            <person name="Jun S."/>
            <person name="Lee S.J."/>
            <person name="Kim Y."/>
            <person name="Won Y.J."/>
        </authorList>
    </citation>
    <scope>NUCLEOTIDE SEQUENCE [LARGE SCALE GENOMIC DNA]</scope>
    <source>
        <strain evidence="13">Wonlab-2016</strain>
    </source>
</reference>
<organism evidence="13 14">
    <name type="scientific">Batillaria attramentaria</name>
    <dbReference type="NCBI Taxonomy" id="370345"/>
    <lineage>
        <taxon>Eukaryota</taxon>
        <taxon>Metazoa</taxon>
        <taxon>Spiralia</taxon>
        <taxon>Lophotrochozoa</taxon>
        <taxon>Mollusca</taxon>
        <taxon>Gastropoda</taxon>
        <taxon>Caenogastropoda</taxon>
        <taxon>Sorbeoconcha</taxon>
        <taxon>Cerithioidea</taxon>
        <taxon>Batillariidae</taxon>
        <taxon>Batillaria</taxon>
    </lineage>
</organism>
<evidence type="ECO:0000256" key="9">
    <source>
        <dbReference type="PIRSR" id="PIRSR604808-2"/>
    </source>
</evidence>
<dbReference type="CDD" id="cd09087">
    <property type="entry name" value="Ape1-like_AP-endo"/>
    <property type="match status" value="1"/>
</dbReference>
<feature type="active site" description="Proton acceptor" evidence="8">
    <location>
        <position position="261"/>
    </location>
</feature>
<keyword evidence="7 9" id="KW-0460">Magnesium</keyword>
<dbReference type="AlphaFoldDB" id="A0ABD0L4V8"/>
<keyword evidence="11" id="KW-0227">DNA damage</keyword>
<dbReference type="Proteomes" id="UP001519460">
    <property type="component" value="Unassembled WGS sequence"/>
</dbReference>
<evidence type="ECO:0000256" key="6">
    <source>
        <dbReference type="ARBA" id="ARBA00022801"/>
    </source>
</evidence>
<keyword evidence="5 9" id="KW-0479">Metal-binding</keyword>
<feature type="binding site" evidence="9">
    <location>
        <position position="23"/>
    </location>
    <ligand>
        <name>Mg(2+)</name>
        <dbReference type="ChEBI" id="CHEBI:18420"/>
        <label>1</label>
    </ligand>
</feature>
<dbReference type="Pfam" id="PF03372">
    <property type="entry name" value="Exo_endo_phos"/>
    <property type="match status" value="1"/>
</dbReference>
<feature type="active site" evidence="8">
    <location>
        <position position="123"/>
    </location>
</feature>
<accession>A0ABD0L4V8</accession>
<evidence type="ECO:0000256" key="5">
    <source>
        <dbReference type="ARBA" id="ARBA00022723"/>
    </source>
</evidence>
<dbReference type="PANTHER" id="PTHR22748">
    <property type="entry name" value="AP ENDONUCLEASE"/>
    <property type="match status" value="1"/>
</dbReference>
<evidence type="ECO:0000256" key="8">
    <source>
        <dbReference type="PIRSR" id="PIRSR604808-1"/>
    </source>
</evidence>
<dbReference type="InterPro" id="IPR036691">
    <property type="entry name" value="Endo/exonu/phosph_ase_sf"/>
</dbReference>
<feature type="site" description="Interaction with DNA substrate" evidence="10">
    <location>
        <position position="261"/>
    </location>
</feature>
<comment type="catalytic activity">
    <reaction evidence="1">
        <text>Exonucleolytic cleavage in the 3'- to 5'-direction to yield nucleoside 5'-phosphates.</text>
        <dbReference type="EC" id="3.1.11.2"/>
    </reaction>
</comment>
<feature type="binding site" evidence="9">
    <location>
        <position position="260"/>
    </location>
    <ligand>
        <name>Mg(2+)</name>
        <dbReference type="ChEBI" id="CHEBI:18420"/>
        <label>1</label>
    </ligand>
</feature>
<evidence type="ECO:0000256" key="11">
    <source>
        <dbReference type="RuleBase" id="RU362131"/>
    </source>
</evidence>
<comment type="caution">
    <text evidence="13">The sequence shown here is derived from an EMBL/GenBank/DDBJ whole genome shotgun (WGS) entry which is preliminary data.</text>
</comment>
<dbReference type="PROSITE" id="PS51435">
    <property type="entry name" value="AP_NUCLEASE_F1_4"/>
    <property type="match status" value="1"/>
</dbReference>
<evidence type="ECO:0000313" key="13">
    <source>
        <dbReference type="EMBL" id="KAK7494576.1"/>
    </source>
</evidence>